<evidence type="ECO:0000313" key="2">
    <source>
        <dbReference type="Proteomes" id="UP000811609"/>
    </source>
</evidence>
<comment type="caution">
    <text evidence="1">The sequence shown here is derived from an EMBL/GenBank/DDBJ whole genome shotgun (WGS) entry which is preliminary data.</text>
</comment>
<dbReference type="EMBL" id="CM031809">
    <property type="protein sequence ID" value="KAG6668270.1"/>
    <property type="molecule type" value="Genomic_DNA"/>
</dbReference>
<sequence length="65" mass="7357">MILKYTSAFLCNLFSTIQGRGRCRTRKRERRFLMGSGLFVSLNKPTKRKEGEGEPAFVGGVPNTF</sequence>
<accession>A0A8T1RLN4</accession>
<dbReference type="AlphaFoldDB" id="A0A8T1RLN4"/>
<keyword evidence="2" id="KW-1185">Reference proteome</keyword>
<reference evidence="1" key="1">
    <citation type="submission" date="2020-12" db="EMBL/GenBank/DDBJ databases">
        <title>WGS assembly of Carya illinoinensis cv. Pawnee.</title>
        <authorList>
            <person name="Platts A."/>
            <person name="Shu S."/>
            <person name="Wright S."/>
            <person name="Barry K."/>
            <person name="Edger P."/>
            <person name="Pires J.C."/>
            <person name="Schmutz J."/>
        </authorList>
    </citation>
    <scope>NUCLEOTIDE SEQUENCE</scope>
    <source>
        <tissue evidence="1">Leaf</tissue>
    </source>
</reference>
<evidence type="ECO:0000313" key="1">
    <source>
        <dbReference type="EMBL" id="KAG6668270.1"/>
    </source>
</evidence>
<dbReference type="Proteomes" id="UP000811609">
    <property type="component" value="Chromosome 1"/>
</dbReference>
<name>A0A8T1RLN4_CARIL</name>
<protein>
    <submittedName>
        <fullName evidence="1">Uncharacterized protein</fullName>
    </submittedName>
</protein>
<gene>
    <name evidence="1" type="ORF">CIPAW_01G158000</name>
</gene>
<proteinExistence type="predicted"/>
<organism evidence="1 2">
    <name type="scientific">Carya illinoinensis</name>
    <name type="common">Pecan</name>
    <dbReference type="NCBI Taxonomy" id="32201"/>
    <lineage>
        <taxon>Eukaryota</taxon>
        <taxon>Viridiplantae</taxon>
        <taxon>Streptophyta</taxon>
        <taxon>Embryophyta</taxon>
        <taxon>Tracheophyta</taxon>
        <taxon>Spermatophyta</taxon>
        <taxon>Magnoliopsida</taxon>
        <taxon>eudicotyledons</taxon>
        <taxon>Gunneridae</taxon>
        <taxon>Pentapetalae</taxon>
        <taxon>rosids</taxon>
        <taxon>fabids</taxon>
        <taxon>Fagales</taxon>
        <taxon>Juglandaceae</taxon>
        <taxon>Carya</taxon>
    </lineage>
</organism>